<organism evidence="2 3">
    <name type="scientific">Tahibacter soli</name>
    <dbReference type="NCBI Taxonomy" id="2983605"/>
    <lineage>
        <taxon>Bacteria</taxon>
        <taxon>Pseudomonadati</taxon>
        <taxon>Pseudomonadota</taxon>
        <taxon>Gammaproteobacteria</taxon>
        <taxon>Lysobacterales</taxon>
        <taxon>Rhodanobacteraceae</taxon>
        <taxon>Tahibacter</taxon>
    </lineage>
</organism>
<protein>
    <submittedName>
        <fullName evidence="2">Uncharacterized protein</fullName>
    </submittedName>
</protein>
<accession>A0A9X3YJ62</accession>
<sequence length="131" mass="14028">AEAGIQLLGAKSNSNGWIPASAGMTNHLHGPSTKPSYRRRPVSSFYARFSPTPKSWIPAFADMTSKETPELAAFGAIQLLAAVVSALHRAQGGQGLRKFDKTESLSALRAALSKAAHSDQSPEGRKRERRG</sequence>
<dbReference type="RefSeq" id="WP_272841880.1">
    <property type="nucleotide sequence ID" value="NZ_JAOVZO020000011.1"/>
</dbReference>
<evidence type="ECO:0000313" key="3">
    <source>
        <dbReference type="Proteomes" id="UP001139971"/>
    </source>
</evidence>
<proteinExistence type="predicted"/>
<reference evidence="2" key="1">
    <citation type="submission" date="2023-02" db="EMBL/GenBank/DDBJ databases">
        <title>Tahibacter soli sp. nov. isolated from soil.</title>
        <authorList>
            <person name="Baek J.H."/>
            <person name="Lee J.K."/>
            <person name="Choi D.G."/>
            <person name="Jeon C.O."/>
        </authorList>
    </citation>
    <scope>NUCLEOTIDE SEQUENCE</scope>
    <source>
        <strain evidence="2">BL</strain>
    </source>
</reference>
<evidence type="ECO:0000313" key="2">
    <source>
        <dbReference type="EMBL" id="MDC8012514.1"/>
    </source>
</evidence>
<keyword evidence="3" id="KW-1185">Reference proteome</keyword>
<evidence type="ECO:0000256" key="1">
    <source>
        <dbReference type="SAM" id="MobiDB-lite"/>
    </source>
</evidence>
<dbReference type="AlphaFoldDB" id="A0A9X3YJ62"/>
<gene>
    <name evidence="2" type="ORF">OD750_008135</name>
</gene>
<dbReference type="Proteomes" id="UP001139971">
    <property type="component" value="Unassembled WGS sequence"/>
</dbReference>
<feature type="non-terminal residue" evidence="2">
    <location>
        <position position="1"/>
    </location>
</feature>
<name>A0A9X3YJ62_9GAMM</name>
<comment type="caution">
    <text evidence="2">The sequence shown here is derived from an EMBL/GenBank/DDBJ whole genome shotgun (WGS) entry which is preliminary data.</text>
</comment>
<feature type="compositionally biased region" description="Basic and acidic residues" evidence="1">
    <location>
        <begin position="116"/>
        <end position="131"/>
    </location>
</feature>
<feature type="region of interest" description="Disordered" evidence="1">
    <location>
        <begin position="110"/>
        <end position="131"/>
    </location>
</feature>
<dbReference type="EMBL" id="JAOVZO020000011">
    <property type="protein sequence ID" value="MDC8012514.1"/>
    <property type="molecule type" value="Genomic_DNA"/>
</dbReference>